<gene>
    <name evidence="3" type="ORF">M413DRAFT_316135</name>
</gene>
<keyword evidence="2" id="KW-0812">Transmembrane</keyword>
<reference evidence="3 4" key="1">
    <citation type="submission" date="2014-04" db="EMBL/GenBank/DDBJ databases">
        <authorList>
            <consortium name="DOE Joint Genome Institute"/>
            <person name="Kuo A."/>
            <person name="Gay G."/>
            <person name="Dore J."/>
            <person name="Kohler A."/>
            <person name="Nagy L.G."/>
            <person name="Floudas D."/>
            <person name="Copeland A."/>
            <person name="Barry K.W."/>
            <person name="Cichocki N."/>
            <person name="Veneault-Fourrey C."/>
            <person name="LaButti K."/>
            <person name="Lindquist E.A."/>
            <person name="Lipzen A."/>
            <person name="Lundell T."/>
            <person name="Morin E."/>
            <person name="Murat C."/>
            <person name="Sun H."/>
            <person name="Tunlid A."/>
            <person name="Henrissat B."/>
            <person name="Grigoriev I.V."/>
            <person name="Hibbett D.S."/>
            <person name="Martin F."/>
            <person name="Nordberg H.P."/>
            <person name="Cantor M.N."/>
            <person name="Hua S.X."/>
        </authorList>
    </citation>
    <scope>NUCLEOTIDE SEQUENCE [LARGE SCALE GENOMIC DNA]</scope>
    <source>
        <strain evidence="4">h7</strain>
    </source>
</reference>
<sequence length="148" mass="16057">MAQPQNLPVSGPDDPYHPDSITTSTLVPPNQLHPPSPQDVNPRTPPPSYASLGPPPGPYPSSYPYHTTFPTTPSRGFGPTPLTVSPPNQTHTVVLSVPLLPYAYYEVPGTADARARWRFAESFLWAIGVWVLCGFVLVLEVVGEGGRW</sequence>
<keyword evidence="2" id="KW-0472">Membrane</keyword>
<keyword evidence="2" id="KW-1133">Transmembrane helix</keyword>
<feature type="region of interest" description="Disordered" evidence="1">
    <location>
        <begin position="1"/>
        <end position="85"/>
    </location>
</feature>
<evidence type="ECO:0000256" key="2">
    <source>
        <dbReference type="SAM" id="Phobius"/>
    </source>
</evidence>
<feature type="transmembrane region" description="Helical" evidence="2">
    <location>
        <begin position="123"/>
        <end position="142"/>
    </location>
</feature>
<keyword evidence="4" id="KW-1185">Reference proteome</keyword>
<name>A0A0C2YZT5_HEBCY</name>
<evidence type="ECO:0000313" key="3">
    <source>
        <dbReference type="EMBL" id="KIM46492.1"/>
    </source>
</evidence>
<evidence type="ECO:0000256" key="1">
    <source>
        <dbReference type="SAM" id="MobiDB-lite"/>
    </source>
</evidence>
<evidence type="ECO:0000313" key="4">
    <source>
        <dbReference type="Proteomes" id="UP000053424"/>
    </source>
</evidence>
<dbReference type="EMBL" id="KN831771">
    <property type="protein sequence ID" value="KIM46492.1"/>
    <property type="molecule type" value="Genomic_DNA"/>
</dbReference>
<protein>
    <submittedName>
        <fullName evidence="3">Uncharacterized protein</fullName>
    </submittedName>
</protein>
<feature type="compositionally biased region" description="Pro residues" evidence="1">
    <location>
        <begin position="31"/>
        <end position="61"/>
    </location>
</feature>
<dbReference type="Proteomes" id="UP000053424">
    <property type="component" value="Unassembled WGS sequence"/>
</dbReference>
<feature type="compositionally biased region" description="Low complexity" evidence="1">
    <location>
        <begin position="62"/>
        <end position="74"/>
    </location>
</feature>
<organism evidence="3 4">
    <name type="scientific">Hebeloma cylindrosporum</name>
    <dbReference type="NCBI Taxonomy" id="76867"/>
    <lineage>
        <taxon>Eukaryota</taxon>
        <taxon>Fungi</taxon>
        <taxon>Dikarya</taxon>
        <taxon>Basidiomycota</taxon>
        <taxon>Agaricomycotina</taxon>
        <taxon>Agaricomycetes</taxon>
        <taxon>Agaricomycetidae</taxon>
        <taxon>Agaricales</taxon>
        <taxon>Agaricineae</taxon>
        <taxon>Hymenogastraceae</taxon>
        <taxon>Hebeloma</taxon>
    </lineage>
</organism>
<proteinExistence type="predicted"/>
<reference evidence="4" key="2">
    <citation type="submission" date="2015-01" db="EMBL/GenBank/DDBJ databases">
        <title>Evolutionary Origins and Diversification of the Mycorrhizal Mutualists.</title>
        <authorList>
            <consortium name="DOE Joint Genome Institute"/>
            <consortium name="Mycorrhizal Genomics Consortium"/>
            <person name="Kohler A."/>
            <person name="Kuo A."/>
            <person name="Nagy L.G."/>
            <person name="Floudas D."/>
            <person name="Copeland A."/>
            <person name="Barry K.W."/>
            <person name="Cichocki N."/>
            <person name="Veneault-Fourrey C."/>
            <person name="LaButti K."/>
            <person name="Lindquist E.A."/>
            <person name="Lipzen A."/>
            <person name="Lundell T."/>
            <person name="Morin E."/>
            <person name="Murat C."/>
            <person name="Riley R."/>
            <person name="Ohm R."/>
            <person name="Sun H."/>
            <person name="Tunlid A."/>
            <person name="Henrissat B."/>
            <person name="Grigoriev I.V."/>
            <person name="Hibbett D.S."/>
            <person name="Martin F."/>
        </authorList>
    </citation>
    <scope>NUCLEOTIDE SEQUENCE [LARGE SCALE GENOMIC DNA]</scope>
    <source>
        <strain evidence="4">h7</strain>
    </source>
</reference>
<dbReference type="OrthoDB" id="3065861at2759"/>
<accession>A0A0C2YZT5</accession>
<dbReference type="AlphaFoldDB" id="A0A0C2YZT5"/>
<dbReference type="HOGENOM" id="CLU_1759033_0_0_1"/>